<dbReference type="SUPFAM" id="SSF46955">
    <property type="entry name" value="Putative DNA-binding domain"/>
    <property type="match status" value="1"/>
</dbReference>
<name>A0A4S5BTJ6_9BURK</name>
<evidence type="ECO:0000256" key="1">
    <source>
        <dbReference type="ARBA" id="ARBA00022491"/>
    </source>
</evidence>
<protein>
    <submittedName>
        <fullName evidence="6">MerR family transcriptional regulator</fullName>
    </submittedName>
</protein>
<dbReference type="InterPro" id="IPR047057">
    <property type="entry name" value="MerR_fam"/>
</dbReference>
<dbReference type="EMBL" id="SSWX01000002">
    <property type="protein sequence ID" value="THJ35980.1"/>
    <property type="molecule type" value="Genomic_DNA"/>
</dbReference>
<keyword evidence="3" id="KW-0238">DNA-binding</keyword>
<accession>A0A4S5BTJ6</accession>
<dbReference type="PROSITE" id="PS50937">
    <property type="entry name" value="HTH_MERR_2"/>
    <property type="match status" value="1"/>
</dbReference>
<evidence type="ECO:0000313" key="6">
    <source>
        <dbReference type="EMBL" id="THJ35980.1"/>
    </source>
</evidence>
<keyword evidence="1" id="KW-0678">Repressor</keyword>
<dbReference type="SMART" id="SM00422">
    <property type="entry name" value="HTH_MERR"/>
    <property type="match status" value="1"/>
</dbReference>
<sequence>MSPLSQTPQFRIGEAAQKSGVSTANIRHYEREGLLPAAIRADNGYRFYSEDDIHQLRLIRLTRSLDMSAEEIRQIIHLDGSSAEACEQASHTIAQHLSHVRERIAELSQLELRLQSLLHACNGQATTCQIIETLHQQANTLQAHENAAQASARPRHV</sequence>
<dbReference type="RefSeq" id="WP_136404885.1">
    <property type="nucleotide sequence ID" value="NZ_SSWX01000002.1"/>
</dbReference>
<dbReference type="Gene3D" id="1.10.1660.10">
    <property type="match status" value="1"/>
</dbReference>
<evidence type="ECO:0000313" key="7">
    <source>
        <dbReference type="Proteomes" id="UP000306236"/>
    </source>
</evidence>
<reference evidence="6 7" key="1">
    <citation type="submission" date="2019-04" db="EMBL/GenBank/DDBJ databases">
        <title>Lampropedia sp YIM MLB12 draf genome.</title>
        <authorList>
            <person name="Wang Y.-X."/>
        </authorList>
    </citation>
    <scope>NUCLEOTIDE SEQUENCE [LARGE SCALE GENOMIC DNA]</scope>
    <source>
        <strain evidence="6 7">YIM MLB12</strain>
    </source>
</reference>
<dbReference type="InterPro" id="IPR009061">
    <property type="entry name" value="DNA-bd_dom_put_sf"/>
</dbReference>
<dbReference type="Pfam" id="PF13411">
    <property type="entry name" value="MerR_1"/>
    <property type="match status" value="1"/>
</dbReference>
<dbReference type="InterPro" id="IPR000551">
    <property type="entry name" value="MerR-type_HTH_dom"/>
</dbReference>
<feature type="domain" description="HTH merR-type" evidence="5">
    <location>
        <begin position="9"/>
        <end position="78"/>
    </location>
</feature>
<organism evidence="6 7">
    <name type="scientific">Lampropedia aestuarii</name>
    <dbReference type="NCBI Taxonomy" id="2562762"/>
    <lineage>
        <taxon>Bacteria</taxon>
        <taxon>Pseudomonadati</taxon>
        <taxon>Pseudomonadota</taxon>
        <taxon>Betaproteobacteria</taxon>
        <taxon>Burkholderiales</taxon>
        <taxon>Comamonadaceae</taxon>
        <taxon>Lampropedia</taxon>
    </lineage>
</organism>
<comment type="caution">
    <text evidence="6">The sequence shown here is derived from an EMBL/GenBank/DDBJ whole genome shotgun (WGS) entry which is preliminary data.</text>
</comment>
<keyword evidence="4" id="KW-0804">Transcription</keyword>
<dbReference type="GO" id="GO:0003700">
    <property type="term" value="F:DNA-binding transcription factor activity"/>
    <property type="evidence" value="ECO:0007669"/>
    <property type="project" value="InterPro"/>
</dbReference>
<dbReference type="OrthoDB" id="9808480at2"/>
<dbReference type="PRINTS" id="PR00040">
    <property type="entry name" value="HTHMERR"/>
</dbReference>
<evidence type="ECO:0000256" key="3">
    <source>
        <dbReference type="ARBA" id="ARBA00023125"/>
    </source>
</evidence>
<gene>
    <name evidence="6" type="ORF">E8K88_01500</name>
</gene>
<dbReference type="GO" id="GO:0003677">
    <property type="term" value="F:DNA binding"/>
    <property type="evidence" value="ECO:0007669"/>
    <property type="project" value="UniProtKB-KW"/>
</dbReference>
<dbReference type="Proteomes" id="UP000306236">
    <property type="component" value="Unassembled WGS sequence"/>
</dbReference>
<evidence type="ECO:0000256" key="4">
    <source>
        <dbReference type="ARBA" id="ARBA00023163"/>
    </source>
</evidence>
<proteinExistence type="predicted"/>
<dbReference type="AlphaFoldDB" id="A0A4S5BTJ6"/>
<keyword evidence="2" id="KW-0805">Transcription regulation</keyword>
<evidence type="ECO:0000259" key="5">
    <source>
        <dbReference type="PROSITE" id="PS50937"/>
    </source>
</evidence>
<dbReference type="PANTHER" id="PTHR30204">
    <property type="entry name" value="REDOX-CYCLING DRUG-SENSING TRANSCRIPTIONAL ACTIVATOR SOXR"/>
    <property type="match status" value="1"/>
</dbReference>
<evidence type="ECO:0000256" key="2">
    <source>
        <dbReference type="ARBA" id="ARBA00023015"/>
    </source>
</evidence>
<dbReference type="PROSITE" id="PS00552">
    <property type="entry name" value="HTH_MERR_1"/>
    <property type="match status" value="1"/>
</dbReference>
<keyword evidence="7" id="KW-1185">Reference proteome</keyword>
<dbReference type="PANTHER" id="PTHR30204:SF69">
    <property type="entry name" value="MERR-FAMILY TRANSCRIPTIONAL REGULATOR"/>
    <property type="match status" value="1"/>
</dbReference>